<dbReference type="Gene3D" id="3.20.20.80">
    <property type="entry name" value="Glycosidases"/>
    <property type="match status" value="1"/>
</dbReference>
<comment type="caution">
    <text evidence="5">The sequence shown here is derived from an EMBL/GenBank/DDBJ whole genome shotgun (WGS) entry which is preliminary data.</text>
</comment>
<evidence type="ECO:0000256" key="1">
    <source>
        <dbReference type="ARBA" id="ARBA00022801"/>
    </source>
</evidence>
<evidence type="ECO:0000259" key="4">
    <source>
        <dbReference type="Pfam" id="PF02449"/>
    </source>
</evidence>
<evidence type="ECO:0000256" key="3">
    <source>
        <dbReference type="SAM" id="SignalP"/>
    </source>
</evidence>
<keyword evidence="3" id="KW-0732">Signal</keyword>
<dbReference type="RefSeq" id="WP_250926787.1">
    <property type="nucleotide sequence ID" value="NZ_JAMQBK010000002.1"/>
</dbReference>
<evidence type="ECO:0000313" key="5">
    <source>
        <dbReference type="EMBL" id="MCM2369115.1"/>
    </source>
</evidence>
<proteinExistence type="predicted"/>
<feature type="domain" description="Glycoside hydrolase family 42 N-terminal" evidence="4">
    <location>
        <begin position="422"/>
        <end position="580"/>
    </location>
</feature>
<keyword evidence="6" id="KW-1185">Reference proteome</keyword>
<gene>
    <name evidence="5" type="ORF">NB063_00615</name>
</gene>
<dbReference type="InterPro" id="IPR017853">
    <property type="entry name" value="GH"/>
</dbReference>
<dbReference type="EC" id="3.2.1.23" evidence="5"/>
<sequence length="696" mass="78587">MNLRSLAAICLVLGVLSSGAKAEQATDSLVLFHFDDDSQIARVESRDIRLSRVANDSGSALLLQTGHEIDWPGITLKPTEGFWDGSPFQRLALDLVNTGDSAFELGLRIDNPGGDGQNKSVTVMTFVKPGESRVVSANLSDTPWQFSSPLKLEGMHAAPGQQAIDPAKIQEVILFLRTPNSDHQFTIDNVRFEKRVQVLDPDTFLPFIDEYGQFIHADWPGKIHSDEQLRENREKELAALAEDQRPASFNRFGGWKDGPKRDPAKFFRVEKHDGKWWFIDPDGCRFWSHGIDSVSTRFGGTGTEHRESYFRNLPTKAEPLGKFYSRSTWAFGFYASRIPFETYNFYAANLYRKYGEDWADEFATVAHQRLRSWGMNTLASWCDPDVYLQRKTPYVAFFRAEDCPTLQGAEKRWTTFVDVFDPQFRDAVVEGIETCHESLGDPWCIGFYVDNELYWGGNESLALWTLACPPEQVAKQVFLSDLQAKYENIATLNEAWGTSHATWDDLAAETQPPDVKKAAADLRAFSVKFAETYFGTVKAELAKAAPDQLYLGCRFIWDSEVALRAAAKYCDVVSFNQYRYSVADLKLPAGEDKPIIIGEFHFGALDRGMFHPTKVPAKDQKHRAECYKNFLHSALANPRVVGTHWFQYTSEPTAGRGDGENYQVGFVDNCDTPYVETVNAAREIGDEMYQYRAASE</sequence>
<feature type="chain" id="PRO_5045287230" evidence="3">
    <location>
        <begin position="23"/>
        <end position="696"/>
    </location>
</feature>
<dbReference type="Proteomes" id="UP001202961">
    <property type="component" value="Unassembled WGS sequence"/>
</dbReference>
<name>A0ABT0TX46_9BACT</name>
<protein>
    <submittedName>
        <fullName evidence="5">Beta-galactosidase</fullName>
        <ecNumber evidence="5">3.2.1.23</ecNumber>
    </submittedName>
</protein>
<feature type="signal peptide" evidence="3">
    <location>
        <begin position="1"/>
        <end position="22"/>
    </location>
</feature>
<accession>A0ABT0TX46</accession>
<evidence type="ECO:0000256" key="2">
    <source>
        <dbReference type="ARBA" id="ARBA00023295"/>
    </source>
</evidence>
<dbReference type="Gene3D" id="2.60.120.430">
    <property type="entry name" value="Galactose-binding lectin"/>
    <property type="match status" value="1"/>
</dbReference>
<keyword evidence="2 5" id="KW-0326">Glycosidase</keyword>
<evidence type="ECO:0000313" key="6">
    <source>
        <dbReference type="Proteomes" id="UP001202961"/>
    </source>
</evidence>
<dbReference type="EMBL" id="JAMQBK010000002">
    <property type="protein sequence ID" value="MCM2369115.1"/>
    <property type="molecule type" value="Genomic_DNA"/>
</dbReference>
<reference evidence="5 6" key="1">
    <citation type="journal article" date="2022" name="Syst. Appl. Microbiol.">
        <title>Rhodopirellula aestuarii sp. nov., a novel member of the genus Rhodopirellula isolated from brackish sediments collected in the Tagus River estuary, Portugal.</title>
        <authorList>
            <person name="Vitorino I.R."/>
            <person name="Klimek D."/>
            <person name="Calusinska M."/>
            <person name="Lobo-da-Cunha A."/>
            <person name="Vasconcelos V."/>
            <person name="Lage O.M."/>
        </authorList>
    </citation>
    <scope>NUCLEOTIDE SEQUENCE [LARGE SCALE GENOMIC DNA]</scope>
    <source>
        <strain evidence="5 6">ICT_H3.1</strain>
    </source>
</reference>
<dbReference type="InterPro" id="IPR013529">
    <property type="entry name" value="Glyco_hydro_42_N"/>
</dbReference>
<organism evidence="5 6">
    <name type="scientific">Aporhodopirellula aestuarii</name>
    <dbReference type="NCBI Taxonomy" id="2950107"/>
    <lineage>
        <taxon>Bacteria</taxon>
        <taxon>Pseudomonadati</taxon>
        <taxon>Planctomycetota</taxon>
        <taxon>Planctomycetia</taxon>
        <taxon>Pirellulales</taxon>
        <taxon>Pirellulaceae</taxon>
        <taxon>Aporhodopirellula</taxon>
    </lineage>
</organism>
<dbReference type="Pfam" id="PF02449">
    <property type="entry name" value="Glyco_hydro_42"/>
    <property type="match status" value="1"/>
</dbReference>
<dbReference type="GO" id="GO:0004565">
    <property type="term" value="F:beta-galactosidase activity"/>
    <property type="evidence" value="ECO:0007669"/>
    <property type="project" value="UniProtKB-EC"/>
</dbReference>
<dbReference type="SUPFAM" id="SSF51445">
    <property type="entry name" value="(Trans)glycosidases"/>
    <property type="match status" value="1"/>
</dbReference>
<keyword evidence="1 5" id="KW-0378">Hydrolase</keyword>